<dbReference type="Pfam" id="PF17963">
    <property type="entry name" value="Big_9"/>
    <property type="match status" value="1"/>
</dbReference>
<dbReference type="GO" id="GO:0016020">
    <property type="term" value="C:membrane"/>
    <property type="evidence" value="ECO:0007669"/>
    <property type="project" value="InterPro"/>
</dbReference>
<dbReference type="Pfam" id="PF05345">
    <property type="entry name" value="He_PIG"/>
    <property type="match status" value="7"/>
</dbReference>
<dbReference type="InterPro" id="IPR006644">
    <property type="entry name" value="Cadg"/>
</dbReference>
<dbReference type="EMBL" id="CP002199">
    <property type="protein sequence ID" value="ADN17883.1"/>
    <property type="molecule type" value="Genomic_DNA"/>
</dbReference>
<dbReference type="Proteomes" id="UP000008206">
    <property type="component" value="Plasmid Cy782201"/>
</dbReference>
<dbReference type="Gene3D" id="2.130.10.10">
    <property type="entry name" value="YVTN repeat-like/Quinoprotein amine dehydrogenase"/>
    <property type="match status" value="1"/>
</dbReference>
<dbReference type="RefSeq" id="WP_013334633.1">
    <property type="nucleotide sequence ID" value="NC_014533.1"/>
</dbReference>
<dbReference type="GO" id="GO:0005509">
    <property type="term" value="F:calcium ion binding"/>
    <property type="evidence" value="ECO:0007669"/>
    <property type="project" value="InterPro"/>
</dbReference>
<reference evidence="4" key="1">
    <citation type="journal article" date="2011" name="MBio">
        <title>Novel metabolic attributes of the genus Cyanothece, comprising a group of unicellular nitrogen-fixing Cyanobacteria.</title>
        <authorList>
            <person name="Bandyopadhyay A."/>
            <person name="Elvitigala T."/>
            <person name="Welsh E."/>
            <person name="Stockel J."/>
            <person name="Liberton M."/>
            <person name="Min H."/>
            <person name="Sherman L.A."/>
            <person name="Pakrasi H.B."/>
        </authorList>
    </citation>
    <scope>NUCLEOTIDE SEQUENCE [LARGE SCALE GENOMIC DNA]</scope>
    <source>
        <strain evidence="4">PCC 7822</strain>
        <plasmid evidence="4">Cy782201</plasmid>
    </source>
</reference>
<dbReference type="SUPFAM" id="SSF49313">
    <property type="entry name" value="Cadherin-like"/>
    <property type="match status" value="8"/>
</dbReference>
<dbReference type="Pfam" id="PF07705">
    <property type="entry name" value="CARDB"/>
    <property type="match status" value="22"/>
</dbReference>
<dbReference type="SMART" id="SM00736">
    <property type="entry name" value="CADG"/>
    <property type="match status" value="5"/>
</dbReference>
<dbReference type="KEGG" id="cyj:Cyan7822_6036"/>
<feature type="compositionally biased region" description="Polar residues" evidence="1">
    <location>
        <begin position="4691"/>
        <end position="4700"/>
    </location>
</feature>
<dbReference type="HOGENOM" id="CLU_223021_0_0_3"/>
<dbReference type="GO" id="GO:0007156">
    <property type="term" value="P:homophilic cell adhesion via plasma membrane adhesion molecules"/>
    <property type="evidence" value="ECO:0007669"/>
    <property type="project" value="InterPro"/>
</dbReference>
<proteinExistence type="predicted"/>
<sequence>MYESENWSSSFHESVASNYLFPEPLNPLSLLNGNLGLPNTNPLTIPLSNLLKEIAILKEPSINPIEVNNFQTSSVTGLVGLSLNDPLTGVKTSNLTEKGLIEGLSAAIDTLGQLKNDSTKLAHLQAAFGNNWNPQTGQNLISDLINSGGELKIEILPGSLLNAKGAFSIQTKTIYLSQEFLSQNIEHPELITDVFLEEIGHYLDSKINLHDSPGDEGEIFAALAEGKNLLEDELLALKNQDDHTTLTLNGQLISIENAGQADLVVNSINTAATAALQETISVTWGVINQGTEATTSGWYDTFYLSNDTIYDSSDTYINDFYNSVTLAAGATNSKTQSLKIPNTALGSRYLLLVTDRYNYQSETNETNNTYAVPITLTAPDLTVTAASAPTTGIVASTVQATWTVKNQGSVTANADWYDYVYLSDNAVYDSSDRSLNYYYINTPTPLAAGDSYSQTQTVNLPGDAHLGSQYLLFVADRDNYQGETNEINNVYSVPITLYAPDLSITSASVPTTGTVGSTIPVSWTVSNQSPYTADANWYDYVYLSDNTIYDNSDRSLNYFYINSQTPLAAGNNYTQTQNITLPGNAPTGQQYLLFVADRDNYQGETDETNNVYSVPITLNAPDLTITTAAAPISADVGTNASVSWTVTNQSNVSAAADWYDYIYLSDDTTLDNNDTSVNYFSAASKTPLVAGASYTQTQNINIPAQSKPGNRYLLFVADRDKQQNETDESNNTYAVPITINGADLNVTGATVSQTANLAPGASVSVNWTVANQSSISATADWYDYVYFSNDANLDNSDSYLTYQWAGAKTPLAAGSNYTLSSNITLPTYNALGQRYLLFVTDRDNNQGETNEANNVYAVPISFTGSGPDLTITSATAPQNAALNESIAVNWNVVNQGQATSDYYWFDYFYLSDDSVLDNKDTYIDYEYLGDDLNYQALAAGGSYNLTRNIAIPNNSGLGNRYLLVVSDGGRNQIELNESNNVYAIPITLIAPDLTVSNLSAPQNLTVNAPTTVTWTVNNPSQVTAPATYWYDTFYLSDDPIYDNTDTYITDFGTGTNTPLAANSSYTQTQTLTIPNSRLGSHYLLVVADRGNYQGESNETNNVYAIPVNVSAPDLTVTAASAPVSGALGNNIGISWTVTNTGQSVAATDWYDYVYLSSNPTYDSSDTNLSYYYTGSSTPLDPSSSYTQTQNLTLPNNAPSGNLYLLFVADRDNYQGETDENNNVYAVPITINSPDLTVTAASVTPSTNVTPGSAASVSWTVTNPSTLDANGSWYDYIYLSGDSVYDDTDSYISYVYHNNLSAGASYTENQTINLPSNAVGQRYLLFVADRDHYQGESNENNNVYAVPITFNGTGSDFNVTSATAPSTGIVGDSILVNWNVSNIGAQTTSNTYWYDYIYLSKDTIYDNSDTYLTNQYSGYFNNYQALAAGASYNASTTIYFSNDLTIGDYYLLFVADRNNYENEINEANNVYSVPFTLKAPDLEITNATAPVTALPTEQIQVSWTVKNTGNAVAADDWYDNIYLSTDATFDNNDQQLKQIYTNYLSPLQINNQYSISQWLSLPNVATGSYYLLFVADAYNYQGESNNNNNTYSLPIALGSQQPDLNITAATAPATAIVGDTINLNWTVSNSGTSNAPADWIDTVYLSQDNIFDSNDTAIYSQSAAAISPLAAGGTYSFNPNVTLPNFPLGNRYLIFVTDSQFEQPEGNENNNIRIVPIELKAPDLTVTAATTSASATWGQEINVSWTVANQGNITAPANWFDYLYLSNDTVLDTNDLSIGSINIDAQTPLASNSSYTQSLNVTIPNQIGRVGNQYLLIASDGGNNQGETDETNNIYSIPILLQAPNLVVSAVTAPTSVALGENINLSWSVNNQGTGAALNDWYDYIYLSSDTVLDNNDRYLTNRWAGDDTPLAAGASYNGTQTVTIPSVTPGNYYLLFAADRNNNQAETNENDNIYATAISLEAPDLRVKQVTGPNSGYWAENISLGWTVENIGTAQAPTDWYDSVYLSTDQTFNASTDTYLGEFWTGDQTPLAAGSNYTFTKNFSVPTLAAGSYYLLFITDRYNYQAETDETNNIYAKPFTVQPPADLIATITNAPTTVTWGDTPSISWTVTNTGQGNAVADWEDRLYLSTDANLDSNDVFLNSISAANQTPLLAGGSYTLSSSVTIPNLTPGNYYLLLAPDYNGQQPESNETNNLAVAPLQIAAPPHADLLVEAVSTPSTALSGDAIQVLWRVRNQGNAVTNSNSWTDRVILSSDDQLDNNDLELGRLNHSDTLAIGDSYTQSASYTLPNGISGNYHIFVVTDINNQVFEYIYDNNNTSRTVSPLAVTRKPDPDLKVSAVTNEATGQPGQTQTVSWTVSNAGVAPAVGGWVDRIYLSPDGSLNGATLLSSVTRNADLAVGENYTVSQSVLLPLVSDGTYKIIVVTDANNTLFEGTGDTNNLTVGANSLQIGHPDLTPTITSAPSNATSGTTIPFAWTVQNIGSAATLTNWKDKIYLSSDTSYDGRDILLKEIIRNTSLAAQDSYSSQINLDLPIDVSGNRYLLLVTDAEANINEGGAENNNLAQSALAITLAPYADLAVSNVTAPELTIGDPASVTIGWKVSNNGTGAGRVNTWEDRIIASRDAIVGNGDDIILKQFTHSGALEVGANYTRSETFALPPAFTGQYQLFVQTDATNQVFENGLESNNSAAAANPFGVMPIPYSDLIVDSVNAPVSGNSGQAATVSWTVKNQGIGTTSSNSWSETLSLATDAAGQNIIANLGSFEHIGSLAVGGSYSRSAEVTLPNGLSGQYYFVVSTGGPFEFIYDNNNQKVSNVTAVTLSNSPDLTVTNITAPPAMLAGEKADITWTVNNSGIGDAAGTWTDQIYLRAAGNPNSQLISLGSYTYGSGLQAGKSYTRSEQITLPSTLQGLYEVVITTNATSTLYEHGPQAKGNNTTVDDATLLLSLPPRPDLRVESIIAPDTVSAGGTVSLEFVVKNYGTVITTTPNWLDRVYLSLDNQISGDDLSLGDFNNASALDAGESYRTTANTLVIPRRFRGQVYLIVQTDAGGQVNEYPQEDNNILTKALYVNPLPPADLVTSNVTAPDQAFEGSQIEVRYTVTNKGIGETDRDGWTDTIWLTRDKNRPSPVAQGTPPQPDDILLTTIGHNGSLKVGESYGQTATVTLPSQITGQWYITPWSDAYDVITEDTLDINSNPDDPNQLDSNNYKSRPITVLLTPPPDLVVTSVTPTATATGGGLFNVNWTVKNQGANETTGNTWSDTVYLSDSPTLNTPGGKYWQLGTVQHTGTLGVGQTYTGQLSTQLTPGAFGQYVIVKTNSGFEPTWEGPYNNNNERSAATNVTNAPADLIVSSVVTTPNNFSGERTTVKWTVTNTGAPTWEGTRYWYDEVWLSPDSTFIPSRAQKVGFFLHSQTGPLTTGESYTQTQDITLPAGIDGNYYVYVSTDYSYDYNTARFSGEIPRYGGDNTSSRESFEYRVFEDTSNNLNSAALAVTYREPDLQISNLTTPQTPQLSGQTVDLSWTVTNSGTRDTRQNSWIDRVYLSRDPSLDLADVFLGEYTRRGLLAAGSSYTQNAQVTLPDGISGDFYLLVFTDSNVYEYKRGNLNLNFEGDQKFARVPEFKDEGNNISSNALRINLQPPADLKVTTLTIPERAKVGQSFNLSYTVTNTGVGDTPPRQNSWQDLIYLSRDQFLDLQTDRYLGYTEHTGQLLAGQNYSVNKTLALPNDLSGPFYVFVLADSQYRVFEGTNDGNNATPSTQPLIIELPPPADLQVSTITLPPNAKSGDSVRFSWTVSNLGDNPAQGTWTDAAYLSTDAIWDINDRPVGRVTHSGTLGTGESYTSTLDATLPPATPGQYRLIVRPDIFNQVYEAEDEANNRTASASTLNVTVEELQLGVPLQTTLNTGQERLYQVNVGIGQTLKVKVNSAATTAANEVFVRFNNAPTGIVYDAAYTGLLGPNQSAVIASTQPGTYYVLVRGYSEPTNNTPVTLLADVLPFGITDVITDQGGDSRYVTTNILGAQFNQNAIVKLVRPGIAEVAPVRYQVVDSTKITAIFDFTDVPHGLYDVKVINPNGQESIVPYRYLVERAIEPDVTVGLGGPRVLAPGDTGTYGVSVKSLTNLDTPYVNFQFGIPELGTNSEVFGLPYVVFSSNLRGSPEGSNTDVPWASLVSDTNQNGEILAPGYIFDLPTAGFAGQTFNVQTYPGLLEKLKQDPTALDDVPDDQIAFTFHILASATALTRDEFIEQQKAEAKKLRNAILADSTASQALTVLAADINTWTNAYLAALEEAGFLRPENQAPPIRQNPLVVSLLSTLATGILLGPVGEQVISNGNLISFFEKIRQWYGDKPGQTGVASPPDAKQFDLGLSKPTHYQAFNVYVPFGEAAEDLPPAVPIPPPSFASFFNATGTVSNLANLTGPLGYGNENFIPTDTKLPYTIRFENAATASSSVSEVRIVTQLDEDLDPRNFQLGDLRIGDIQLHIPQGRGAFQGDFDFTRTKGFILRVSAGLDPLSNTATWLLQAIDPNSGEVLTNPNIGLLPPNTANGAGTGFVTYSVLPKDGLATGTQITAQARVFYNTAAPIDTTTISSIIDGKAPTSTVTVTPLGAGSSNYEVKWTSTDDEEGSGVKYATVYVAKDGGDFKIWKQQTTDTSGVYAGEAGHTYEFLVLATDNAGNTEKPGLGIAAPDDGGAVNLGSLPTSDESTQPDLGTLPPPSPTPSTNSLFIEAKENIPAAVPATRASEFDLVLRPFSASAFATGIPTSHANIAPLAFVTLADGSVIASGGANRGSLYRFSETGGPAGNPLSTLKYPIFDLALDREGSLWATTGGGPLVKLDVQSGQILQEYGDGLTQALAIDSQSGLIYVSSGDGIEIFNSISGTFTHYSDLRVDSLAFAPDGKLWATTWPSRGNIVRFDATGKPQRMLQYDSPVDSIAFGTEGTRLAGLLFVSNNNGELKMVDLATLEAITVASGGTRGENIKTTADGRVLLSQSGQIDVLNPLSAPLVVSTNPPPDAVVPLPQGNITITFDQDMYVGTATDSASVLNPANYQLISAGSTITPRSVQYDPATRSVLLSFNTLIPGAYELRVDDNLQSAAGITLSQDYRENFTAISDFLPYIDLQFSNPRLDRQNQTVSYDITITSHADYDLLLPLKLLLEPPTSFTGQPLDGVKTTNGGYLIDLSSSLPDGRLKPGQSITNRTITVYDPDALRIEFATSLYALPYPNQAPVITSNPLTRATVGEAYSYQVVANDPDGNTFSYLLNNAPSGMTIDANTGLITWLPTASSLASNKVDLQVYDGRGASATQSFTIELTGGNRQPVFTPIPQEIRGAEGQPFTLTLNATDPDNNRLNFWINNLPPGATFNPQTRLFSWTPGYDAAGTYKDVEFVVSDGLTQVIQTTTFLIAPTNQEPNLIKPAERTVLEGDNVRIQLQGRDAEGATLTYSSNILPGGATINPNTGVFEWTPTFFQAGEYNIPFTVSDGETTHTETTKITVLNVNAAPVFDNLGVWQIQEGQQVRFRAFAFDADNPGFVPQERNNEGTLTILEGSDPTVTYIASNLPTGASFDPETAIFSWTPGFTSAGTYNVTFTATDNGDNTGVNASSTVTVPITVFNTNRPPEIVELGNKTLNSGQILEIPISATDADSDPITLTAKGLPGFEIPSFATFIDNGDGTGLLRLTPTADDGGNYTITLTATDNRNGGPTIQSDTYSFVVSVNAPNAPPHLNYIGDQVAVVGELLELLVQGNDRNQENLSFSSVGLPSGATLTPTSVYGQARFSWTPTNADIGTHPVTIRLTDGGNGDPNQILTDELTFNLVTRTSNQTPVLTPVGNKTVNEGQTLTINLSAIDGDGDKLTYSATNLPNGAILDAKLGKLTFAPNFSSAGIYSGIVLKASDGNRSTTETISITVNNVNQAPVIAPLPIQPGQENTELSFNLAAGDLDNDPLVYSVISALPTGASFDPRTGKFTWKPGYSQAGDYVLTFKVTDPTGAIDTQDVALKIANVNRTPMIAVSSHGVALAEKLEFFVNGTDPDSGTLLTYGIDKLPQGATLDATTGKFSWTPNAGQTGRLCG</sequence>
<feature type="domain" description="Cadherin" evidence="2">
    <location>
        <begin position="5506"/>
        <end position="5612"/>
    </location>
</feature>
<name>E0ULQ3_GLOV7</name>
<keyword evidence="3" id="KW-0614">Plasmid</keyword>
<dbReference type="InterPro" id="IPR015919">
    <property type="entry name" value="Cadherin-like_sf"/>
</dbReference>
<dbReference type="PROSITE" id="PS50268">
    <property type="entry name" value="CADHERIN_2"/>
    <property type="match status" value="1"/>
</dbReference>
<dbReference type="OrthoDB" id="423924at2"/>
<keyword evidence="4" id="KW-1185">Reference proteome</keyword>
<accession>E0ULQ3</accession>
<organism evidence="3 4">
    <name type="scientific">Gloeothece verrucosa (strain PCC 7822)</name>
    <name type="common">Cyanothece sp. (strain PCC 7822)</name>
    <dbReference type="NCBI Taxonomy" id="497965"/>
    <lineage>
        <taxon>Bacteria</taxon>
        <taxon>Bacillati</taxon>
        <taxon>Cyanobacteriota</taxon>
        <taxon>Cyanophyceae</taxon>
        <taxon>Oscillatoriophycideae</taxon>
        <taxon>Chroococcales</taxon>
        <taxon>Aphanothecaceae</taxon>
        <taxon>Gloeothece</taxon>
        <taxon>Gloeothece verrucosa</taxon>
    </lineage>
</organism>
<dbReference type="Gene3D" id="2.60.40.10">
    <property type="entry name" value="Immunoglobulins"/>
    <property type="match status" value="38"/>
</dbReference>
<gene>
    <name evidence="3" type="ordered locus">Cyan7822_6036</name>
</gene>
<dbReference type="InterPro" id="IPR011635">
    <property type="entry name" value="CARDB"/>
</dbReference>
<dbReference type="SUPFAM" id="SSF69322">
    <property type="entry name" value="Tricorn protease domain 2"/>
    <property type="match status" value="1"/>
</dbReference>
<evidence type="ECO:0000256" key="1">
    <source>
        <dbReference type="SAM" id="MobiDB-lite"/>
    </source>
</evidence>
<evidence type="ECO:0000313" key="3">
    <source>
        <dbReference type="EMBL" id="ADN17883.1"/>
    </source>
</evidence>
<evidence type="ECO:0000313" key="4">
    <source>
        <dbReference type="Proteomes" id="UP000008206"/>
    </source>
</evidence>
<dbReference type="InterPro" id="IPR002126">
    <property type="entry name" value="Cadherin-like_dom"/>
</dbReference>
<dbReference type="InterPro" id="IPR013783">
    <property type="entry name" value="Ig-like_fold"/>
</dbReference>
<dbReference type="InterPro" id="IPR015943">
    <property type="entry name" value="WD40/YVTN_repeat-like_dom_sf"/>
</dbReference>
<geneLocation type="plasmid" evidence="3 4">
    <name>Cy782201</name>
</geneLocation>
<protein>
    <submittedName>
        <fullName evidence="3">APHP domain protein</fullName>
    </submittedName>
</protein>
<dbReference type="NCBIfam" id="NF012211">
    <property type="entry name" value="tand_rpt_95"/>
    <property type="match status" value="3"/>
</dbReference>
<evidence type="ECO:0000259" key="2">
    <source>
        <dbReference type="PROSITE" id="PS50268"/>
    </source>
</evidence>
<feature type="region of interest" description="Disordered" evidence="1">
    <location>
        <begin position="4678"/>
        <end position="4714"/>
    </location>
</feature>